<proteinExistence type="inferred from homology"/>
<comment type="subcellular location">
    <subcellularLocation>
        <location evidence="2">Cytoplasm</location>
    </subcellularLocation>
</comment>
<evidence type="ECO:0000256" key="3">
    <source>
        <dbReference type="PIRSR" id="PIRSR000443-1"/>
    </source>
</evidence>
<dbReference type="InterPro" id="IPR000073">
    <property type="entry name" value="AB_hydrolase_1"/>
</dbReference>
<gene>
    <name evidence="5" type="primary">metX</name>
    <name evidence="2" type="synonym">metXA</name>
    <name evidence="5" type="ORF">KDA_11580</name>
</gene>
<dbReference type="RefSeq" id="WP_126626226.1">
    <property type="nucleotide sequence ID" value="NZ_BIFT01000001.1"/>
</dbReference>
<sequence>MVAQLEYVQRAQTQQVQTENEVLIFTFDQLLLQRGGRLGPVTLAYETWGELNATGDNAILITHALTGSSHAHDPADPENPKAAWWNPLIGPGKYFDTSRYFVICANVIGGCAGSTGPSSKNPLTDRPFGMRFPVITIRDMVRAQHKLIKHLGVRRLAMVAGGSIGGQQALEWAVMYPQLVEKVAVIAASAAVSAQAISFNEVARQSIMADPAWLCGDYLPGHGPATGLSIARMLAMITYQSEESMEMRFSRNPVQREAATAPTFSPELGGRFDVENYLYYQGDQLARRFDANSYLYISRAMDLYDVSEGYASLEEALGRIRSQMIFVGIRSDFLFPASHVRWLADKVQMVGGNARYVELDSPHGHDAFLKEWDQLTEALRQF</sequence>
<dbReference type="NCBIfam" id="NF001209">
    <property type="entry name" value="PRK00175.1"/>
    <property type="match status" value="1"/>
</dbReference>
<comment type="caution">
    <text evidence="2">Lacks conserved residue(s) required for the propagation of feature annotation.</text>
</comment>
<comment type="similarity">
    <text evidence="2">Belongs to the AB hydrolase superfamily. MetX family.</text>
</comment>
<dbReference type="HAMAP" id="MF_00296">
    <property type="entry name" value="MetX_acyltransf"/>
    <property type="match status" value="1"/>
</dbReference>
<dbReference type="Pfam" id="PF00561">
    <property type="entry name" value="Abhydrolase_1"/>
    <property type="match status" value="1"/>
</dbReference>
<feature type="active site" evidence="2 3">
    <location>
        <position position="332"/>
    </location>
</feature>
<comment type="catalytic activity">
    <reaction evidence="2">
        <text>L-homoserine + acetyl-CoA = O-acetyl-L-homoserine + CoA</text>
        <dbReference type="Rhea" id="RHEA:13701"/>
        <dbReference type="ChEBI" id="CHEBI:57287"/>
        <dbReference type="ChEBI" id="CHEBI:57288"/>
        <dbReference type="ChEBI" id="CHEBI:57476"/>
        <dbReference type="ChEBI" id="CHEBI:57716"/>
        <dbReference type="EC" id="2.3.1.31"/>
    </reaction>
</comment>
<name>A0A402B2U4_9CHLR</name>
<dbReference type="SUPFAM" id="SSF53474">
    <property type="entry name" value="alpha/beta-Hydrolases"/>
    <property type="match status" value="1"/>
</dbReference>
<keyword evidence="2" id="KW-0012">Acyltransferase</keyword>
<dbReference type="GO" id="GO:0004414">
    <property type="term" value="F:homoserine O-acetyltransferase activity"/>
    <property type="evidence" value="ECO:0007669"/>
    <property type="project" value="UniProtKB-UniRule"/>
</dbReference>
<dbReference type="AlphaFoldDB" id="A0A402B2U4"/>
<dbReference type="PANTHER" id="PTHR32268">
    <property type="entry name" value="HOMOSERINE O-ACETYLTRANSFERASE"/>
    <property type="match status" value="1"/>
</dbReference>
<dbReference type="PANTHER" id="PTHR32268:SF11">
    <property type="entry name" value="HOMOSERINE O-ACETYLTRANSFERASE"/>
    <property type="match status" value="1"/>
</dbReference>
<evidence type="ECO:0000256" key="2">
    <source>
        <dbReference type="HAMAP-Rule" id="MF_00296"/>
    </source>
</evidence>
<keyword evidence="2" id="KW-0486">Methionine biosynthesis</keyword>
<keyword evidence="6" id="KW-1185">Reference proteome</keyword>
<comment type="caution">
    <text evidence="5">The sequence shown here is derived from an EMBL/GenBank/DDBJ whole genome shotgun (WGS) entry which is preliminary data.</text>
</comment>
<dbReference type="GO" id="GO:0009092">
    <property type="term" value="P:homoserine metabolic process"/>
    <property type="evidence" value="ECO:0007669"/>
    <property type="project" value="TreeGrafter"/>
</dbReference>
<dbReference type="GO" id="GO:0009086">
    <property type="term" value="P:methionine biosynthetic process"/>
    <property type="evidence" value="ECO:0007669"/>
    <property type="project" value="UniProtKB-UniRule"/>
</dbReference>
<dbReference type="InterPro" id="IPR029058">
    <property type="entry name" value="AB_hydrolase_fold"/>
</dbReference>
<feature type="binding site" evidence="2">
    <location>
        <position position="232"/>
    </location>
    <ligand>
        <name>substrate</name>
    </ligand>
</feature>
<comment type="pathway">
    <text evidence="2">Amino-acid biosynthesis; L-methionine biosynthesis via de novo pathway; O-acetyl-L-homoserine from L-homoserine: step 1/1.</text>
</comment>
<dbReference type="InterPro" id="IPR008220">
    <property type="entry name" value="HAT_MetX-like"/>
</dbReference>
<comment type="subunit">
    <text evidence="2">Homodimer.</text>
</comment>
<evidence type="ECO:0000313" key="5">
    <source>
        <dbReference type="EMBL" id="GCE25674.1"/>
    </source>
</evidence>
<dbReference type="EMBL" id="BIFT01000001">
    <property type="protein sequence ID" value="GCE25674.1"/>
    <property type="molecule type" value="Genomic_DNA"/>
</dbReference>
<feature type="binding site" evidence="2">
    <location>
        <position position="366"/>
    </location>
    <ligand>
        <name>substrate</name>
    </ligand>
</feature>
<organism evidence="5 6">
    <name type="scientific">Dictyobacter alpinus</name>
    <dbReference type="NCBI Taxonomy" id="2014873"/>
    <lineage>
        <taxon>Bacteria</taxon>
        <taxon>Bacillati</taxon>
        <taxon>Chloroflexota</taxon>
        <taxon>Ktedonobacteria</taxon>
        <taxon>Ktedonobacterales</taxon>
        <taxon>Dictyobacteraceae</taxon>
        <taxon>Dictyobacter</taxon>
    </lineage>
</organism>
<feature type="active site" description="Nucleophile" evidence="2 3">
    <location>
        <position position="163"/>
    </location>
</feature>
<dbReference type="Proteomes" id="UP000287171">
    <property type="component" value="Unassembled WGS sequence"/>
</dbReference>
<evidence type="ECO:0000313" key="6">
    <source>
        <dbReference type="Proteomes" id="UP000287171"/>
    </source>
</evidence>
<keyword evidence="1 2" id="KW-0808">Transferase</keyword>
<reference evidence="6" key="1">
    <citation type="submission" date="2018-12" db="EMBL/GenBank/DDBJ databases">
        <title>Tengunoibacter tsumagoiensis gen. nov., sp. nov., Dictyobacter kobayashii sp. nov., D. alpinus sp. nov., and D. joshuensis sp. nov. and description of Dictyobacteraceae fam. nov. within the order Ktedonobacterales isolated from Tengu-no-mugimeshi.</title>
        <authorList>
            <person name="Wang C.M."/>
            <person name="Zheng Y."/>
            <person name="Sakai Y."/>
            <person name="Toyoda A."/>
            <person name="Minakuchi Y."/>
            <person name="Abe K."/>
            <person name="Yokota A."/>
            <person name="Yabe S."/>
        </authorList>
    </citation>
    <scope>NUCLEOTIDE SEQUENCE [LARGE SCALE GENOMIC DNA]</scope>
    <source>
        <strain evidence="6">Uno16</strain>
    </source>
</reference>
<dbReference type="OrthoDB" id="9800754at2"/>
<evidence type="ECO:0000256" key="1">
    <source>
        <dbReference type="ARBA" id="ARBA00022679"/>
    </source>
</evidence>
<evidence type="ECO:0000259" key="4">
    <source>
        <dbReference type="Pfam" id="PF00561"/>
    </source>
</evidence>
<keyword evidence="2" id="KW-0963">Cytoplasm</keyword>
<dbReference type="NCBIfam" id="TIGR01392">
    <property type="entry name" value="homoserO_Ac_trn"/>
    <property type="match status" value="1"/>
</dbReference>
<dbReference type="UniPathway" id="UPA00051">
    <property type="reaction ID" value="UER00074"/>
</dbReference>
<keyword evidence="2" id="KW-0028">Amino-acid biosynthesis</keyword>
<comment type="function">
    <text evidence="2">Transfers an acetyl group from acetyl-CoA to L-homoserine, forming acetyl-L-homoserine.</text>
</comment>
<feature type="domain" description="AB hydrolase-1" evidence="4">
    <location>
        <begin position="57"/>
        <end position="369"/>
    </location>
</feature>
<feature type="active site" evidence="2 3">
    <location>
        <position position="365"/>
    </location>
</feature>
<protein>
    <recommendedName>
        <fullName evidence="2">Homoserine O-acetyltransferase</fullName>
        <shortName evidence="2">HAT</shortName>
        <ecNumber evidence="2">2.3.1.31</ecNumber>
    </recommendedName>
    <alternativeName>
        <fullName evidence="2">Homoserine transacetylase</fullName>
        <shortName evidence="2">HTA</shortName>
    </alternativeName>
</protein>
<dbReference type="PIRSF" id="PIRSF000443">
    <property type="entry name" value="Homoser_Ac_trans"/>
    <property type="match status" value="1"/>
</dbReference>
<dbReference type="EC" id="2.3.1.31" evidence="2"/>
<accession>A0A402B2U4</accession>
<dbReference type="Gene3D" id="3.40.50.1820">
    <property type="entry name" value="alpha/beta hydrolase"/>
    <property type="match status" value="1"/>
</dbReference>
<dbReference type="GO" id="GO:0005737">
    <property type="term" value="C:cytoplasm"/>
    <property type="evidence" value="ECO:0007669"/>
    <property type="project" value="UniProtKB-SubCell"/>
</dbReference>